<feature type="domain" description="Thioredoxin-like fold" evidence="2">
    <location>
        <begin position="96"/>
        <end position="236"/>
    </location>
</feature>
<dbReference type="SUPFAM" id="SSF52833">
    <property type="entry name" value="Thioredoxin-like"/>
    <property type="match status" value="1"/>
</dbReference>
<comment type="caution">
    <text evidence="3">The sequence shown here is derived from an EMBL/GenBank/DDBJ whole genome shotgun (WGS) entry which is preliminary data.</text>
</comment>
<evidence type="ECO:0000313" key="4">
    <source>
        <dbReference type="Proteomes" id="UP001172728"/>
    </source>
</evidence>
<evidence type="ECO:0000313" key="3">
    <source>
        <dbReference type="EMBL" id="MDN4475489.1"/>
    </source>
</evidence>
<protein>
    <submittedName>
        <fullName evidence="3">Thioredoxin domain-containing protein</fullName>
    </submittedName>
</protein>
<feature type="transmembrane region" description="Helical" evidence="1">
    <location>
        <begin position="31"/>
        <end position="52"/>
    </location>
</feature>
<gene>
    <name evidence="3" type="ORF">QQX09_06435</name>
</gene>
<evidence type="ECO:0000259" key="2">
    <source>
        <dbReference type="Pfam" id="PF13462"/>
    </source>
</evidence>
<dbReference type="RefSeq" id="WP_301132568.1">
    <property type="nucleotide sequence ID" value="NZ_JAUHPW010000004.1"/>
</dbReference>
<accession>A0ABT8G9W0</accession>
<evidence type="ECO:0000256" key="1">
    <source>
        <dbReference type="SAM" id="Phobius"/>
    </source>
</evidence>
<dbReference type="Pfam" id="PF13462">
    <property type="entry name" value="Thioredoxin_4"/>
    <property type="match status" value="1"/>
</dbReference>
<keyword evidence="1" id="KW-0812">Transmembrane</keyword>
<name>A0ABT8G9W0_9MICO</name>
<dbReference type="Proteomes" id="UP001172728">
    <property type="component" value="Unassembled WGS sequence"/>
</dbReference>
<sequence length="267" mass="27948">MSAKNTKGDARAAAKAKAQAQVRAKERRTTMMIIAGSVVGLVLFGGLIFFIVNQSKVPELGAEGATAPAAADATGGIPVGTGGVVGEDVPVDVPRVDVYLDFMCPICGTFEAINADDLNELREAGDIALYYHPISILDRFSSGTEFSTRSAGAAGVVADQAPEYFNDFMATMFANQPEENTTGLSDDEIADLASLVGIPDDVVANLDDTDFKKWATAATQQASVDGMQGTPTVRVSESGDFADGAILEDVNYFEEGVLKAYLEGLGS</sequence>
<dbReference type="CDD" id="cd02972">
    <property type="entry name" value="DsbA_family"/>
    <property type="match status" value="1"/>
</dbReference>
<dbReference type="InterPro" id="IPR012336">
    <property type="entry name" value="Thioredoxin-like_fold"/>
</dbReference>
<dbReference type="Gene3D" id="3.40.30.10">
    <property type="entry name" value="Glutaredoxin"/>
    <property type="match status" value="1"/>
</dbReference>
<organism evidence="3 4">
    <name type="scientific">Demequina litoralis</name>
    <dbReference type="NCBI Taxonomy" id="3051660"/>
    <lineage>
        <taxon>Bacteria</taxon>
        <taxon>Bacillati</taxon>
        <taxon>Actinomycetota</taxon>
        <taxon>Actinomycetes</taxon>
        <taxon>Micrococcales</taxon>
        <taxon>Demequinaceae</taxon>
        <taxon>Demequina</taxon>
    </lineage>
</organism>
<proteinExistence type="predicted"/>
<keyword evidence="1" id="KW-0472">Membrane</keyword>
<dbReference type="EMBL" id="JAUHPW010000004">
    <property type="protein sequence ID" value="MDN4475489.1"/>
    <property type="molecule type" value="Genomic_DNA"/>
</dbReference>
<reference evidence="3" key="1">
    <citation type="submission" date="2023-06" db="EMBL/GenBank/DDBJ databases">
        <title>Sysu t00192.</title>
        <authorList>
            <person name="Gao L."/>
            <person name="Fang B.-Z."/>
            <person name="Li W.-J."/>
        </authorList>
    </citation>
    <scope>NUCLEOTIDE SEQUENCE</scope>
    <source>
        <strain evidence="3">SYSU T00192</strain>
    </source>
</reference>
<keyword evidence="4" id="KW-1185">Reference proteome</keyword>
<keyword evidence="1" id="KW-1133">Transmembrane helix</keyword>
<dbReference type="InterPro" id="IPR036249">
    <property type="entry name" value="Thioredoxin-like_sf"/>
</dbReference>